<sequence>MSESPKVNFQSTQTLALNLTSVSAAKGGDGGREVENPVICTAQQQCDHKSTYAEVESWVYPNFITIEKFESVKWREFGFEKMFKLASGLFLFQFGDDDGRDQMIVEGPWIFAQHLMILNPWTPESRLERKGVKRVPDWTPES</sequence>
<gene>
    <name evidence="2" type="ORF">LIER_22742</name>
</gene>
<dbReference type="AlphaFoldDB" id="A0AAV3QV37"/>
<keyword evidence="3" id="KW-1185">Reference proteome</keyword>
<protein>
    <recommendedName>
        <fullName evidence="1">DUF4283 domain-containing protein</fullName>
    </recommendedName>
</protein>
<evidence type="ECO:0000313" key="3">
    <source>
        <dbReference type="Proteomes" id="UP001454036"/>
    </source>
</evidence>
<dbReference type="EMBL" id="BAABME010006269">
    <property type="protein sequence ID" value="GAA0167905.1"/>
    <property type="molecule type" value="Genomic_DNA"/>
</dbReference>
<comment type="caution">
    <text evidence="2">The sequence shown here is derived from an EMBL/GenBank/DDBJ whole genome shotgun (WGS) entry which is preliminary data.</text>
</comment>
<dbReference type="InterPro" id="IPR025558">
    <property type="entry name" value="DUF4283"/>
</dbReference>
<name>A0AAV3QV37_LITER</name>
<evidence type="ECO:0000259" key="1">
    <source>
        <dbReference type="Pfam" id="PF14111"/>
    </source>
</evidence>
<evidence type="ECO:0000313" key="2">
    <source>
        <dbReference type="EMBL" id="GAA0167905.1"/>
    </source>
</evidence>
<reference evidence="2 3" key="1">
    <citation type="submission" date="2024-01" db="EMBL/GenBank/DDBJ databases">
        <title>The complete chloroplast genome sequence of Lithospermum erythrorhizon: insights into the phylogenetic relationship among Boraginaceae species and the maternal lineages of purple gromwells.</title>
        <authorList>
            <person name="Okada T."/>
            <person name="Watanabe K."/>
        </authorList>
    </citation>
    <scope>NUCLEOTIDE SEQUENCE [LARGE SCALE GENOMIC DNA]</scope>
</reference>
<accession>A0AAV3QV37</accession>
<proteinExistence type="predicted"/>
<dbReference type="Proteomes" id="UP001454036">
    <property type="component" value="Unassembled WGS sequence"/>
</dbReference>
<feature type="domain" description="DUF4283" evidence="1">
    <location>
        <begin position="60"/>
        <end position="127"/>
    </location>
</feature>
<organism evidence="2 3">
    <name type="scientific">Lithospermum erythrorhizon</name>
    <name type="common">Purple gromwell</name>
    <name type="synonym">Lithospermum officinale var. erythrorhizon</name>
    <dbReference type="NCBI Taxonomy" id="34254"/>
    <lineage>
        <taxon>Eukaryota</taxon>
        <taxon>Viridiplantae</taxon>
        <taxon>Streptophyta</taxon>
        <taxon>Embryophyta</taxon>
        <taxon>Tracheophyta</taxon>
        <taxon>Spermatophyta</taxon>
        <taxon>Magnoliopsida</taxon>
        <taxon>eudicotyledons</taxon>
        <taxon>Gunneridae</taxon>
        <taxon>Pentapetalae</taxon>
        <taxon>asterids</taxon>
        <taxon>lamiids</taxon>
        <taxon>Boraginales</taxon>
        <taxon>Boraginaceae</taxon>
        <taxon>Boraginoideae</taxon>
        <taxon>Lithospermeae</taxon>
        <taxon>Lithospermum</taxon>
    </lineage>
</organism>
<dbReference type="Pfam" id="PF14111">
    <property type="entry name" value="DUF4283"/>
    <property type="match status" value="1"/>
</dbReference>